<keyword evidence="2" id="KW-0560">Oxidoreductase</keyword>
<dbReference type="Proteomes" id="UP001438707">
    <property type="component" value="Unassembled WGS sequence"/>
</dbReference>
<proteinExistence type="inferred from homology"/>
<dbReference type="SUPFAM" id="SSF51735">
    <property type="entry name" value="NAD(P)-binding Rossmann-fold domains"/>
    <property type="match status" value="1"/>
</dbReference>
<comment type="caution">
    <text evidence="4">The sequence shown here is derived from an EMBL/GenBank/DDBJ whole genome shotgun (WGS) entry which is preliminary data.</text>
</comment>
<comment type="similarity">
    <text evidence="1 3">Belongs to the short-chain dehydrogenases/reductases (SDR) family.</text>
</comment>
<keyword evidence="5" id="KW-1185">Reference proteome</keyword>
<evidence type="ECO:0000256" key="1">
    <source>
        <dbReference type="ARBA" id="ARBA00006484"/>
    </source>
</evidence>
<dbReference type="PRINTS" id="PR00081">
    <property type="entry name" value="GDHRDH"/>
</dbReference>
<dbReference type="PANTHER" id="PTHR43391:SF86">
    <property type="entry name" value="SHORT-CHAIN DEHYDROGENASE_REDUCTASE FAMILY PROTEIN"/>
    <property type="match status" value="1"/>
</dbReference>
<evidence type="ECO:0000313" key="5">
    <source>
        <dbReference type="Proteomes" id="UP001438707"/>
    </source>
</evidence>
<evidence type="ECO:0008006" key="6">
    <source>
        <dbReference type="Google" id="ProtNLM"/>
    </source>
</evidence>
<dbReference type="InterPro" id="IPR036291">
    <property type="entry name" value="NAD(P)-bd_dom_sf"/>
</dbReference>
<dbReference type="Gene3D" id="3.40.50.720">
    <property type="entry name" value="NAD(P)-binding Rossmann-like Domain"/>
    <property type="match status" value="1"/>
</dbReference>
<sequence>MAPRVVLITGTSSGLGLELAKLLLAEEAVYKVVGTSRGPLDEGHELSKHPKYTHKEMDVTSCESVEKTFADVGKEEGRLDVLVNNAAFGIFGTTEHTDLKRWHELFETNVFGVVRCTHGALKIMRPARVGQIINISSIAGFQGMPFNDTYVSSKFAMEGFTECQASYLHKYGIKVSLVEPGPILTNFVKTVEENHKLPEPDDAYSALLPEFEKMMAEQFKDENMVQTGQKVAEVVKKAIDDWPNVQFRYQTSDFVKGAAADRWKDPTGYSLIEKYGRSTFSSPDLLPKDQAAK</sequence>
<organism evidence="4 5">
    <name type="scientific">Apatococcus lobatus</name>
    <dbReference type="NCBI Taxonomy" id="904363"/>
    <lineage>
        <taxon>Eukaryota</taxon>
        <taxon>Viridiplantae</taxon>
        <taxon>Chlorophyta</taxon>
        <taxon>core chlorophytes</taxon>
        <taxon>Trebouxiophyceae</taxon>
        <taxon>Chlorellales</taxon>
        <taxon>Chlorellaceae</taxon>
        <taxon>Apatococcus</taxon>
    </lineage>
</organism>
<dbReference type="InterPro" id="IPR020904">
    <property type="entry name" value="Sc_DH/Rdtase_CS"/>
</dbReference>
<evidence type="ECO:0000313" key="4">
    <source>
        <dbReference type="EMBL" id="KAK9840216.1"/>
    </source>
</evidence>
<gene>
    <name evidence="4" type="ORF">WJX74_005601</name>
</gene>
<dbReference type="EMBL" id="JALJOS010000004">
    <property type="protein sequence ID" value="KAK9840216.1"/>
    <property type="molecule type" value="Genomic_DNA"/>
</dbReference>
<dbReference type="GO" id="GO:0016491">
    <property type="term" value="F:oxidoreductase activity"/>
    <property type="evidence" value="ECO:0007669"/>
    <property type="project" value="UniProtKB-KW"/>
</dbReference>
<dbReference type="PANTHER" id="PTHR43391">
    <property type="entry name" value="RETINOL DEHYDROGENASE-RELATED"/>
    <property type="match status" value="1"/>
</dbReference>
<dbReference type="AlphaFoldDB" id="A0AAW1S3G6"/>
<dbReference type="PRINTS" id="PR00080">
    <property type="entry name" value="SDRFAMILY"/>
</dbReference>
<dbReference type="InterPro" id="IPR002347">
    <property type="entry name" value="SDR_fam"/>
</dbReference>
<evidence type="ECO:0000256" key="2">
    <source>
        <dbReference type="ARBA" id="ARBA00023002"/>
    </source>
</evidence>
<dbReference type="PROSITE" id="PS00061">
    <property type="entry name" value="ADH_SHORT"/>
    <property type="match status" value="1"/>
</dbReference>
<name>A0AAW1S3G6_9CHLO</name>
<dbReference type="Pfam" id="PF00106">
    <property type="entry name" value="adh_short"/>
    <property type="match status" value="1"/>
</dbReference>
<evidence type="ECO:0000256" key="3">
    <source>
        <dbReference type="RuleBase" id="RU000363"/>
    </source>
</evidence>
<accession>A0AAW1S3G6</accession>
<protein>
    <recommendedName>
        <fullName evidence="6">NAD(P)-binding protein</fullName>
    </recommendedName>
</protein>
<dbReference type="GO" id="GO:0005829">
    <property type="term" value="C:cytosol"/>
    <property type="evidence" value="ECO:0007669"/>
    <property type="project" value="TreeGrafter"/>
</dbReference>
<reference evidence="4 5" key="1">
    <citation type="journal article" date="2024" name="Nat. Commun.">
        <title>Phylogenomics reveals the evolutionary origins of lichenization in chlorophyte algae.</title>
        <authorList>
            <person name="Puginier C."/>
            <person name="Libourel C."/>
            <person name="Otte J."/>
            <person name="Skaloud P."/>
            <person name="Haon M."/>
            <person name="Grisel S."/>
            <person name="Petersen M."/>
            <person name="Berrin J.G."/>
            <person name="Delaux P.M."/>
            <person name="Dal Grande F."/>
            <person name="Keller J."/>
        </authorList>
    </citation>
    <scope>NUCLEOTIDE SEQUENCE [LARGE SCALE GENOMIC DNA]</scope>
    <source>
        <strain evidence="4 5">SAG 2145</strain>
    </source>
</reference>